<dbReference type="GO" id="GO:0032259">
    <property type="term" value="P:methylation"/>
    <property type="evidence" value="ECO:0007669"/>
    <property type="project" value="UniProtKB-KW"/>
</dbReference>
<comment type="caution">
    <text evidence="4">The sequence shown here is derived from an EMBL/GenBank/DDBJ whole genome shotgun (WGS) entry which is preliminary data.</text>
</comment>
<organism evidence="4 5">
    <name type="scientific">Macrococcus bovicus</name>
    <dbReference type="NCBI Taxonomy" id="69968"/>
    <lineage>
        <taxon>Bacteria</taxon>
        <taxon>Bacillati</taxon>
        <taxon>Bacillota</taxon>
        <taxon>Bacilli</taxon>
        <taxon>Bacillales</taxon>
        <taxon>Staphylococcaceae</taxon>
        <taxon>Macrococcus</taxon>
    </lineage>
</organism>
<dbReference type="OrthoDB" id="9791837at2"/>
<evidence type="ECO:0000313" key="4">
    <source>
        <dbReference type="EMBL" id="TDM13661.1"/>
    </source>
</evidence>
<dbReference type="SUPFAM" id="SSF53335">
    <property type="entry name" value="S-adenosyl-L-methionine-dependent methyltransferases"/>
    <property type="match status" value="1"/>
</dbReference>
<dbReference type="EMBL" id="SCWF01000008">
    <property type="protein sequence ID" value="TDM13661.1"/>
    <property type="molecule type" value="Genomic_DNA"/>
</dbReference>
<dbReference type="Pfam" id="PF13847">
    <property type="entry name" value="Methyltransf_31"/>
    <property type="match status" value="1"/>
</dbReference>
<dbReference type="Proteomes" id="UP000294843">
    <property type="component" value="Unassembled WGS sequence"/>
</dbReference>
<feature type="domain" description="Methyltransferase" evidence="3">
    <location>
        <begin position="42"/>
        <end position="145"/>
    </location>
</feature>
<name>A0A4R6BYW0_9STAP</name>
<gene>
    <name evidence="4" type="ORF">ERX55_07655</name>
</gene>
<dbReference type="InterPro" id="IPR051052">
    <property type="entry name" value="Diverse_substrate_MTase"/>
</dbReference>
<dbReference type="InterPro" id="IPR025714">
    <property type="entry name" value="Methyltranfer_dom"/>
</dbReference>
<keyword evidence="2 4" id="KW-0808">Transferase</keyword>
<sequence>MAHNFYDDRFFFEQYSQIPRSLKGLDAAGEWATFRDMLPSLENTNVLDLGCGYGWHCEYAVAQHAAKVVGIDISEKMLQRARQQPHADQITFIKGSVDDLEEMGFESHEFDVVMSSLAFHYLPDFETVVEQVKEVLTFNGTFIFSIEHPIYTAHHSQDWVYDAAGKPAHWPVDDYQYEGERQVEFLETRVTKYHRTLSHYLNVLIDHHFVIDGLAEPVPSEKMLEESPHMKEELRRPMMLIISARRK</sequence>
<evidence type="ECO:0000256" key="1">
    <source>
        <dbReference type="ARBA" id="ARBA00022603"/>
    </source>
</evidence>
<reference evidence="4 5" key="1">
    <citation type="submission" date="2019-01" db="EMBL/GenBank/DDBJ databases">
        <title>Draft genome sequences of the type strains of six Macrococcus species.</title>
        <authorList>
            <person name="Mazhar S."/>
            <person name="Altermann E."/>
            <person name="Hill C."/>
            <person name="Mcauliffe O."/>
        </authorList>
    </citation>
    <scope>NUCLEOTIDE SEQUENCE [LARGE SCALE GENOMIC DNA]</scope>
    <source>
        <strain evidence="4 5">ATCC 51825</strain>
    </source>
</reference>
<keyword evidence="5" id="KW-1185">Reference proteome</keyword>
<dbReference type="AlphaFoldDB" id="A0A4R6BYW0"/>
<evidence type="ECO:0000256" key="2">
    <source>
        <dbReference type="ARBA" id="ARBA00022679"/>
    </source>
</evidence>
<dbReference type="GO" id="GO:0008168">
    <property type="term" value="F:methyltransferase activity"/>
    <property type="evidence" value="ECO:0007669"/>
    <property type="project" value="UniProtKB-KW"/>
</dbReference>
<evidence type="ECO:0000259" key="3">
    <source>
        <dbReference type="Pfam" id="PF13847"/>
    </source>
</evidence>
<proteinExistence type="predicted"/>
<dbReference type="RefSeq" id="WP_133451987.1">
    <property type="nucleotide sequence ID" value="NZ_SCWF01000008.1"/>
</dbReference>
<dbReference type="PANTHER" id="PTHR44942">
    <property type="entry name" value="METHYLTRANSF_11 DOMAIN-CONTAINING PROTEIN"/>
    <property type="match status" value="1"/>
</dbReference>
<protein>
    <submittedName>
        <fullName evidence="4">Class I SAM-dependent methyltransferase</fullName>
    </submittedName>
</protein>
<dbReference type="Gene3D" id="3.40.50.150">
    <property type="entry name" value="Vaccinia Virus protein VP39"/>
    <property type="match status" value="1"/>
</dbReference>
<evidence type="ECO:0000313" key="5">
    <source>
        <dbReference type="Proteomes" id="UP000294843"/>
    </source>
</evidence>
<accession>A0A4R6BYW0</accession>
<dbReference type="InterPro" id="IPR029063">
    <property type="entry name" value="SAM-dependent_MTases_sf"/>
</dbReference>
<dbReference type="PANTHER" id="PTHR44942:SF4">
    <property type="entry name" value="METHYLTRANSFERASE TYPE 11 DOMAIN-CONTAINING PROTEIN"/>
    <property type="match status" value="1"/>
</dbReference>
<keyword evidence="1 4" id="KW-0489">Methyltransferase</keyword>
<dbReference type="CDD" id="cd02440">
    <property type="entry name" value="AdoMet_MTases"/>
    <property type="match status" value="1"/>
</dbReference>